<dbReference type="Pfam" id="PF01266">
    <property type="entry name" value="DAO"/>
    <property type="match status" value="1"/>
</dbReference>
<dbReference type="UniPathway" id="UPA00060"/>
<evidence type="ECO:0000313" key="6">
    <source>
        <dbReference type="Proteomes" id="UP000567293"/>
    </source>
</evidence>
<dbReference type="InterPro" id="IPR036188">
    <property type="entry name" value="FAD/NAD-bd_sf"/>
</dbReference>
<dbReference type="PANTHER" id="PTHR13847">
    <property type="entry name" value="SARCOSINE DEHYDROGENASE-RELATED"/>
    <property type="match status" value="1"/>
</dbReference>
<evidence type="ECO:0000313" key="5">
    <source>
        <dbReference type="EMBL" id="MBA0083746.1"/>
    </source>
</evidence>
<dbReference type="PANTHER" id="PTHR13847:SF289">
    <property type="entry name" value="GLYCINE OXIDASE"/>
    <property type="match status" value="1"/>
</dbReference>
<dbReference type="NCBIfam" id="TIGR02352">
    <property type="entry name" value="thiamin_ThiO"/>
    <property type="match status" value="1"/>
</dbReference>
<dbReference type="GO" id="GO:0005737">
    <property type="term" value="C:cytoplasm"/>
    <property type="evidence" value="ECO:0007669"/>
    <property type="project" value="TreeGrafter"/>
</dbReference>
<dbReference type="GO" id="GO:0009229">
    <property type="term" value="P:thiamine diphosphate biosynthetic process"/>
    <property type="evidence" value="ECO:0007669"/>
    <property type="project" value="UniProtKB-UniPathway"/>
</dbReference>
<evidence type="ECO:0000259" key="4">
    <source>
        <dbReference type="Pfam" id="PF01266"/>
    </source>
</evidence>
<evidence type="ECO:0000256" key="3">
    <source>
        <dbReference type="ARBA" id="ARBA00023002"/>
    </source>
</evidence>
<protein>
    <submittedName>
        <fullName evidence="5">Glycine oxidase ThiO</fullName>
        <ecNumber evidence="5">1.4.3.19</ecNumber>
    </submittedName>
</protein>
<accession>A0A7V8SVD5</accession>
<reference evidence="5" key="1">
    <citation type="submission" date="2020-06" db="EMBL/GenBank/DDBJ databases">
        <title>Legume-microbial interactions unlock mineral nutrients during tropical forest succession.</title>
        <authorList>
            <person name="Epihov D.Z."/>
        </authorList>
    </citation>
    <scope>NUCLEOTIDE SEQUENCE [LARGE SCALE GENOMIC DNA]</scope>
    <source>
        <strain evidence="5">Pan2503</strain>
    </source>
</reference>
<evidence type="ECO:0000256" key="2">
    <source>
        <dbReference type="ARBA" id="ARBA00022977"/>
    </source>
</evidence>
<comment type="caution">
    <text evidence="5">The sequence shown here is derived from an EMBL/GenBank/DDBJ whole genome shotgun (WGS) entry which is preliminary data.</text>
</comment>
<keyword evidence="3 5" id="KW-0560">Oxidoreductase</keyword>
<dbReference type="Gene3D" id="3.50.50.60">
    <property type="entry name" value="FAD/NAD(P)-binding domain"/>
    <property type="match status" value="1"/>
</dbReference>
<gene>
    <name evidence="5" type="primary">thiO</name>
    <name evidence="5" type="ORF">HRJ53_02005</name>
</gene>
<dbReference type="Proteomes" id="UP000567293">
    <property type="component" value="Unassembled WGS sequence"/>
</dbReference>
<feature type="non-terminal residue" evidence="5">
    <location>
        <position position="360"/>
    </location>
</feature>
<proteinExistence type="predicted"/>
<dbReference type="GO" id="GO:0043799">
    <property type="term" value="F:glycine oxidase activity"/>
    <property type="evidence" value="ECO:0007669"/>
    <property type="project" value="UniProtKB-EC"/>
</dbReference>
<keyword evidence="2" id="KW-0784">Thiamine biosynthesis</keyword>
<sequence>MRMPDIAVVGGGLLGRCLAWRASRADAHVALYDAGTREGKNSAAWAAAGMITPTVEAVDSDPQIASMGRHGLRLWPQWLAELPLPVFYRDNGSLLLWHHEDAPEAARVQRMLSSRQSQACVKHLKNSQVAEVEPTLGTRFPEALYIPGEAQVDNRALLTAVAIALEEAGAECHWETRIEDDTLPDAAIVVDCRGMGAKSNWPTLRGVRGEIVRLHAPEIDLHHMLRLLHPRYPVYIVPRAEGRLVIGATSIEADDLSPVSVRGALELLTAAYSVLPALAEARILEFNTQVRPTLPDNLPALRFDSGRKVLFVNGLYRHGFLLTPTVVEEVLALLSFPELSTPVGRWPCLRENRSETLMAG</sequence>
<comment type="pathway">
    <text evidence="1">Cofactor biosynthesis; thiamine diphosphate biosynthesis.</text>
</comment>
<dbReference type="GO" id="GO:0009228">
    <property type="term" value="P:thiamine biosynthetic process"/>
    <property type="evidence" value="ECO:0007669"/>
    <property type="project" value="UniProtKB-KW"/>
</dbReference>
<dbReference type="SUPFAM" id="SSF51905">
    <property type="entry name" value="FAD/NAD(P)-binding domain"/>
    <property type="match status" value="1"/>
</dbReference>
<organism evidence="5 6">
    <name type="scientific">Candidatus Acidiferrum panamense</name>
    <dbReference type="NCBI Taxonomy" id="2741543"/>
    <lineage>
        <taxon>Bacteria</taxon>
        <taxon>Pseudomonadati</taxon>
        <taxon>Acidobacteriota</taxon>
        <taxon>Terriglobia</taxon>
        <taxon>Candidatus Acidiferrales</taxon>
        <taxon>Candidatus Acidiferrum</taxon>
    </lineage>
</organism>
<dbReference type="InterPro" id="IPR006076">
    <property type="entry name" value="FAD-dep_OxRdtase"/>
</dbReference>
<keyword evidence="6" id="KW-1185">Reference proteome</keyword>
<dbReference type="EC" id="1.4.3.19" evidence="5"/>
<dbReference type="AlphaFoldDB" id="A0A7V8SVD5"/>
<feature type="domain" description="FAD dependent oxidoreductase" evidence="4">
    <location>
        <begin position="5"/>
        <end position="326"/>
    </location>
</feature>
<dbReference type="GO" id="GO:0050660">
    <property type="term" value="F:flavin adenine dinucleotide binding"/>
    <property type="evidence" value="ECO:0007669"/>
    <property type="project" value="InterPro"/>
</dbReference>
<dbReference type="Gene3D" id="3.30.9.10">
    <property type="entry name" value="D-Amino Acid Oxidase, subunit A, domain 2"/>
    <property type="match status" value="1"/>
</dbReference>
<dbReference type="InterPro" id="IPR012727">
    <property type="entry name" value="Gly_oxidase_ThiO"/>
</dbReference>
<evidence type="ECO:0000256" key="1">
    <source>
        <dbReference type="ARBA" id="ARBA00004948"/>
    </source>
</evidence>
<dbReference type="EMBL" id="JACDQQ010000204">
    <property type="protein sequence ID" value="MBA0083746.1"/>
    <property type="molecule type" value="Genomic_DNA"/>
</dbReference>
<name>A0A7V8SVD5_9BACT</name>